<comment type="caution">
    <text evidence="4">The sequence shown here is derived from an EMBL/GenBank/DDBJ whole genome shotgun (WGS) entry which is preliminary data.</text>
</comment>
<dbReference type="EMBL" id="JACWMS010000002">
    <property type="protein sequence ID" value="MBD1320694.1"/>
    <property type="molecule type" value="Genomic_DNA"/>
</dbReference>
<keyword evidence="5" id="KW-1185">Reference proteome</keyword>
<feature type="domain" description="TY-Chap N-terminal" evidence="2">
    <location>
        <begin position="13"/>
        <end position="130"/>
    </location>
</feature>
<dbReference type="InterPro" id="IPR054343">
    <property type="entry name" value="TY-Chap_M"/>
</dbReference>
<dbReference type="InterPro" id="IPR054342">
    <property type="entry name" value="TY-Chap_C"/>
</dbReference>
<evidence type="ECO:0000259" key="3">
    <source>
        <dbReference type="Pfam" id="PF22554"/>
    </source>
</evidence>
<dbReference type="InterPro" id="IPR054344">
    <property type="entry name" value="TY-Chap_N"/>
</dbReference>
<evidence type="ECO:0000313" key="4">
    <source>
        <dbReference type="EMBL" id="MBD1320694.1"/>
    </source>
</evidence>
<protein>
    <submittedName>
        <fullName evidence="4">Uncharacterized protein</fullName>
    </submittedName>
</protein>
<evidence type="ECO:0000313" key="5">
    <source>
        <dbReference type="Proteomes" id="UP000602395"/>
    </source>
</evidence>
<accession>A0ABR7WD18</accession>
<dbReference type="Pfam" id="PF22552">
    <property type="entry name" value="TY-Chap3"/>
    <property type="match status" value="1"/>
</dbReference>
<gene>
    <name evidence="4" type="ORF">IDF66_13995</name>
</gene>
<organism evidence="4 5">
    <name type="scientific">Gordonia hankookensis</name>
    <dbReference type="NCBI Taxonomy" id="589403"/>
    <lineage>
        <taxon>Bacteria</taxon>
        <taxon>Bacillati</taxon>
        <taxon>Actinomycetota</taxon>
        <taxon>Actinomycetes</taxon>
        <taxon>Mycobacteriales</taxon>
        <taxon>Gordoniaceae</taxon>
        <taxon>Gordonia</taxon>
    </lineage>
</organism>
<dbReference type="RefSeq" id="WP_190267296.1">
    <property type="nucleotide sequence ID" value="NZ_BAABAD010000004.1"/>
</dbReference>
<proteinExistence type="predicted"/>
<feature type="domain" description="TY-Chap central" evidence="1">
    <location>
        <begin position="156"/>
        <end position="272"/>
    </location>
</feature>
<dbReference type="Pfam" id="PF22554">
    <property type="entry name" value="Chap-C"/>
    <property type="match status" value="1"/>
</dbReference>
<evidence type="ECO:0000259" key="2">
    <source>
        <dbReference type="Pfam" id="PF22552"/>
    </source>
</evidence>
<name>A0ABR7WD18_9ACTN</name>
<dbReference type="Pfam" id="PF22551">
    <property type="entry name" value="TY-Chap1"/>
    <property type="match status" value="1"/>
</dbReference>
<dbReference type="Proteomes" id="UP000602395">
    <property type="component" value="Unassembled WGS sequence"/>
</dbReference>
<sequence length="396" mass="43535">MTIADFDDELEVAWRRYRIDLADRVAGLPPGDELVVSAIPVDGGSDAHPLMTCSLTGSRRYRCRVHATELADDDRRPAQARLLQDLGMRSLRRPDGDFVVDTGKRQVDRLSAIAVAALREVWEVVHPAFLRPPSDEAIPGEPAIELATLAYDSTQLLGLVVEALQELVGVPVQVDRHGEIPLPTDPVKSWLRPIHDVAAIECYTILTDQVSGSGAAEFVAANGRRWPGICLSIEDGRVHASHRIECSAFHPANLTAGLEIWDSFIHEAATEIGLRCSSARPRPSPTGSDEMPAGLDGVLALVDERSEPDGMTIAALCRYDETTILGYLRHCAQQSNRCRVDEKACRQIGDADEAEHRAEEAREWRHVIRCLGTALRALDDAQNHRRPESSGHDHTT</sequence>
<evidence type="ECO:0000259" key="1">
    <source>
        <dbReference type="Pfam" id="PF22551"/>
    </source>
</evidence>
<reference evidence="4 5" key="1">
    <citation type="submission" date="2020-09" db="EMBL/GenBank/DDBJ databases">
        <title>Novel species in genus Gordonia.</title>
        <authorList>
            <person name="Zhang G."/>
        </authorList>
    </citation>
    <scope>NUCLEOTIDE SEQUENCE [LARGE SCALE GENOMIC DNA]</scope>
    <source>
        <strain evidence="4 5">ON-33</strain>
    </source>
</reference>
<feature type="domain" description="TY-Chap C-terminal" evidence="3">
    <location>
        <begin position="289"/>
        <end position="377"/>
    </location>
</feature>